<dbReference type="Proteomes" id="UP001175211">
    <property type="component" value="Unassembled WGS sequence"/>
</dbReference>
<organism evidence="2 3">
    <name type="scientific">Armillaria tabescens</name>
    <name type="common">Ringless honey mushroom</name>
    <name type="synonym">Agaricus tabescens</name>
    <dbReference type="NCBI Taxonomy" id="1929756"/>
    <lineage>
        <taxon>Eukaryota</taxon>
        <taxon>Fungi</taxon>
        <taxon>Dikarya</taxon>
        <taxon>Basidiomycota</taxon>
        <taxon>Agaricomycotina</taxon>
        <taxon>Agaricomycetes</taxon>
        <taxon>Agaricomycetidae</taxon>
        <taxon>Agaricales</taxon>
        <taxon>Marasmiineae</taxon>
        <taxon>Physalacriaceae</taxon>
        <taxon>Desarmillaria</taxon>
    </lineage>
</organism>
<evidence type="ECO:0000256" key="1">
    <source>
        <dbReference type="SAM" id="MobiDB-lite"/>
    </source>
</evidence>
<comment type="caution">
    <text evidence="2">The sequence shown here is derived from an EMBL/GenBank/DDBJ whole genome shotgun (WGS) entry which is preliminary data.</text>
</comment>
<dbReference type="AlphaFoldDB" id="A0AA39JP55"/>
<accession>A0AA39JP55</accession>
<name>A0AA39JP55_ARMTA</name>
<feature type="region of interest" description="Disordered" evidence="1">
    <location>
        <begin position="54"/>
        <end position="82"/>
    </location>
</feature>
<reference evidence="2" key="1">
    <citation type="submission" date="2023-06" db="EMBL/GenBank/DDBJ databases">
        <authorList>
            <consortium name="Lawrence Berkeley National Laboratory"/>
            <person name="Ahrendt S."/>
            <person name="Sahu N."/>
            <person name="Indic B."/>
            <person name="Wong-Bajracharya J."/>
            <person name="Merenyi Z."/>
            <person name="Ke H.-M."/>
            <person name="Monk M."/>
            <person name="Kocsube S."/>
            <person name="Drula E."/>
            <person name="Lipzen A."/>
            <person name="Balint B."/>
            <person name="Henrissat B."/>
            <person name="Andreopoulos B."/>
            <person name="Martin F.M."/>
            <person name="Harder C.B."/>
            <person name="Rigling D."/>
            <person name="Ford K.L."/>
            <person name="Foster G.D."/>
            <person name="Pangilinan J."/>
            <person name="Papanicolaou A."/>
            <person name="Barry K."/>
            <person name="LaButti K."/>
            <person name="Viragh M."/>
            <person name="Koriabine M."/>
            <person name="Yan M."/>
            <person name="Riley R."/>
            <person name="Champramary S."/>
            <person name="Plett K.L."/>
            <person name="Tsai I.J."/>
            <person name="Slot J."/>
            <person name="Sipos G."/>
            <person name="Plett J."/>
            <person name="Nagy L.G."/>
            <person name="Grigoriev I.V."/>
        </authorList>
    </citation>
    <scope>NUCLEOTIDE SEQUENCE</scope>
    <source>
        <strain evidence="2">CCBAS 213</strain>
    </source>
</reference>
<evidence type="ECO:0000313" key="2">
    <source>
        <dbReference type="EMBL" id="KAK0445286.1"/>
    </source>
</evidence>
<keyword evidence="3" id="KW-1185">Reference proteome</keyword>
<dbReference type="RefSeq" id="XP_060325427.1">
    <property type="nucleotide sequence ID" value="XM_060470067.1"/>
</dbReference>
<proteinExistence type="predicted"/>
<dbReference type="EMBL" id="JAUEPS010000050">
    <property type="protein sequence ID" value="KAK0445286.1"/>
    <property type="molecule type" value="Genomic_DNA"/>
</dbReference>
<protein>
    <submittedName>
        <fullName evidence="2">Uncharacterized protein</fullName>
    </submittedName>
</protein>
<evidence type="ECO:0000313" key="3">
    <source>
        <dbReference type="Proteomes" id="UP001175211"/>
    </source>
</evidence>
<sequence>MSGLLLILCAKHKMEVRDVALASSKMFTKTGMARVKDLRRTWKYQVGRHTESTRTLDHGHPLKYSPNRRRQPNMCPPVKDDGSTPRRWMEELYLVRVGGAGSLENGAPHISELSDSGLLEGRVRFSWGWRRLKQVLRSTESVPFLGLFAYVGLVYEY</sequence>
<gene>
    <name evidence="2" type="ORF">EV420DRAFT_1484342</name>
</gene>
<dbReference type="GeneID" id="85353615"/>